<dbReference type="RefSeq" id="WP_378263448.1">
    <property type="nucleotide sequence ID" value="NZ_JBHUKR010000006.1"/>
</dbReference>
<dbReference type="GO" id="GO:0005524">
    <property type="term" value="F:ATP binding"/>
    <property type="evidence" value="ECO:0007669"/>
    <property type="project" value="UniProtKB-KW"/>
</dbReference>
<dbReference type="PANTHER" id="PTHR43820">
    <property type="entry name" value="HIGH-AFFINITY BRANCHED-CHAIN AMINO ACID TRANSPORT ATP-BINDING PROTEIN LIVF"/>
    <property type="match status" value="1"/>
</dbReference>
<dbReference type="Proteomes" id="UP001597417">
    <property type="component" value="Unassembled WGS sequence"/>
</dbReference>
<reference evidence="8" key="1">
    <citation type="journal article" date="2019" name="Int. J. Syst. Evol. Microbiol.">
        <title>The Global Catalogue of Microorganisms (GCM) 10K type strain sequencing project: providing services to taxonomists for standard genome sequencing and annotation.</title>
        <authorList>
            <consortium name="The Broad Institute Genomics Platform"/>
            <consortium name="The Broad Institute Genome Sequencing Center for Infectious Disease"/>
            <person name="Wu L."/>
            <person name="Ma J."/>
        </authorList>
    </citation>
    <scope>NUCLEOTIDE SEQUENCE [LARGE SCALE GENOMIC DNA]</scope>
    <source>
        <strain evidence="8">CGMCC 4.7645</strain>
    </source>
</reference>
<dbReference type="Pfam" id="PF00005">
    <property type="entry name" value="ABC_tran"/>
    <property type="match status" value="1"/>
</dbReference>
<sequence length="235" mass="24817">MLRGEGLVAGYLGAPVLLKVSIEVERGEVFCLLGANGAGKSTIAKCLAGALGLRGGQVIIDDVDVTEAGPDERVGRGLSLVPEARHLFGRSSVRDNIILGGWTKSRSARSASFERVMDTFPHLGRLLKKRARDLSGGEQQMVAIARALMAEPRYLILDEPTLGLAPIYVDAILGQAAELARQGVGVLLIEQNVRKSLSIGHRAAVVETGRIVLTGTARELASNPSVVDSYLGGVV</sequence>
<dbReference type="InterPro" id="IPR017871">
    <property type="entry name" value="ABC_transporter-like_CS"/>
</dbReference>
<evidence type="ECO:0000256" key="2">
    <source>
        <dbReference type="ARBA" id="ARBA00022448"/>
    </source>
</evidence>
<protein>
    <submittedName>
        <fullName evidence="7">ABC transporter ATP-binding protein</fullName>
    </submittedName>
</protein>
<dbReference type="PANTHER" id="PTHR43820:SF4">
    <property type="entry name" value="HIGH-AFFINITY BRANCHED-CHAIN AMINO ACID TRANSPORT ATP-BINDING PROTEIN LIVF"/>
    <property type="match status" value="1"/>
</dbReference>
<keyword evidence="3" id="KW-0547">Nucleotide-binding</keyword>
<name>A0ABW5FV25_9PSEU</name>
<comment type="caution">
    <text evidence="7">The sequence shown here is derived from an EMBL/GenBank/DDBJ whole genome shotgun (WGS) entry which is preliminary data.</text>
</comment>
<comment type="similarity">
    <text evidence="1">Belongs to the ABC transporter superfamily.</text>
</comment>
<dbReference type="PROSITE" id="PS00211">
    <property type="entry name" value="ABC_TRANSPORTER_1"/>
    <property type="match status" value="1"/>
</dbReference>
<organism evidence="7 8">
    <name type="scientific">Amycolatopsis pigmentata</name>
    <dbReference type="NCBI Taxonomy" id="450801"/>
    <lineage>
        <taxon>Bacteria</taxon>
        <taxon>Bacillati</taxon>
        <taxon>Actinomycetota</taxon>
        <taxon>Actinomycetes</taxon>
        <taxon>Pseudonocardiales</taxon>
        <taxon>Pseudonocardiaceae</taxon>
        <taxon>Amycolatopsis</taxon>
    </lineage>
</organism>
<gene>
    <name evidence="7" type="ORF">ACFSXZ_09445</name>
</gene>
<dbReference type="PROSITE" id="PS50893">
    <property type="entry name" value="ABC_TRANSPORTER_2"/>
    <property type="match status" value="1"/>
</dbReference>
<accession>A0ABW5FV25</accession>
<evidence type="ECO:0000256" key="3">
    <source>
        <dbReference type="ARBA" id="ARBA00022741"/>
    </source>
</evidence>
<evidence type="ECO:0000259" key="6">
    <source>
        <dbReference type="PROSITE" id="PS50893"/>
    </source>
</evidence>
<evidence type="ECO:0000256" key="4">
    <source>
        <dbReference type="ARBA" id="ARBA00022840"/>
    </source>
</evidence>
<dbReference type="InterPro" id="IPR003439">
    <property type="entry name" value="ABC_transporter-like_ATP-bd"/>
</dbReference>
<evidence type="ECO:0000313" key="8">
    <source>
        <dbReference type="Proteomes" id="UP001597417"/>
    </source>
</evidence>
<feature type="domain" description="ABC transporter" evidence="6">
    <location>
        <begin position="2"/>
        <end position="233"/>
    </location>
</feature>
<dbReference type="InterPro" id="IPR027417">
    <property type="entry name" value="P-loop_NTPase"/>
</dbReference>
<dbReference type="InterPro" id="IPR003593">
    <property type="entry name" value="AAA+_ATPase"/>
</dbReference>
<keyword evidence="8" id="KW-1185">Reference proteome</keyword>
<evidence type="ECO:0000256" key="5">
    <source>
        <dbReference type="ARBA" id="ARBA00022970"/>
    </source>
</evidence>
<keyword evidence="4 7" id="KW-0067">ATP-binding</keyword>
<dbReference type="SUPFAM" id="SSF52540">
    <property type="entry name" value="P-loop containing nucleoside triphosphate hydrolases"/>
    <property type="match status" value="1"/>
</dbReference>
<keyword evidence="2" id="KW-0813">Transport</keyword>
<dbReference type="SMART" id="SM00382">
    <property type="entry name" value="AAA"/>
    <property type="match status" value="1"/>
</dbReference>
<keyword evidence="5" id="KW-0029">Amino-acid transport</keyword>
<dbReference type="Gene3D" id="3.40.50.300">
    <property type="entry name" value="P-loop containing nucleotide triphosphate hydrolases"/>
    <property type="match status" value="1"/>
</dbReference>
<dbReference type="InterPro" id="IPR052156">
    <property type="entry name" value="BCAA_Transport_ATP-bd_LivF"/>
</dbReference>
<dbReference type="EMBL" id="JBHUKR010000006">
    <property type="protein sequence ID" value="MFD2416556.1"/>
    <property type="molecule type" value="Genomic_DNA"/>
</dbReference>
<evidence type="ECO:0000313" key="7">
    <source>
        <dbReference type="EMBL" id="MFD2416556.1"/>
    </source>
</evidence>
<proteinExistence type="inferred from homology"/>
<evidence type="ECO:0000256" key="1">
    <source>
        <dbReference type="ARBA" id="ARBA00005417"/>
    </source>
</evidence>
<dbReference type="CDD" id="cd03224">
    <property type="entry name" value="ABC_TM1139_LivF_branched"/>
    <property type="match status" value="1"/>
</dbReference>